<accession>A0A4R2GWX9</accession>
<feature type="region of interest" description="Disordered" evidence="1">
    <location>
        <begin position="43"/>
        <end position="65"/>
    </location>
</feature>
<name>A0A4R2GWX9_9ACTN</name>
<gene>
    <name evidence="2" type="ORF">EV652_12165</name>
</gene>
<feature type="compositionally biased region" description="Polar residues" evidence="1">
    <location>
        <begin position="51"/>
        <end position="65"/>
    </location>
</feature>
<reference evidence="2 3" key="1">
    <citation type="journal article" date="2015" name="Stand. Genomic Sci.">
        <title>Genomic Encyclopedia of Bacterial and Archaeal Type Strains, Phase III: the genomes of soil and plant-associated and newly described type strains.</title>
        <authorList>
            <person name="Whitman W.B."/>
            <person name="Woyke T."/>
            <person name="Klenk H.P."/>
            <person name="Zhou Y."/>
            <person name="Lilburn T.G."/>
            <person name="Beck B.J."/>
            <person name="De Vos P."/>
            <person name="Vandamme P."/>
            <person name="Eisen J.A."/>
            <person name="Garrity G."/>
            <person name="Hugenholtz P."/>
            <person name="Kyrpides N.C."/>
        </authorList>
    </citation>
    <scope>NUCLEOTIDE SEQUENCE [LARGE SCALE GENOMIC DNA]</scope>
    <source>
        <strain evidence="2 3">VKM Ac-2572</strain>
    </source>
</reference>
<dbReference type="AlphaFoldDB" id="A0A4R2GWX9"/>
<evidence type="ECO:0000313" key="3">
    <source>
        <dbReference type="Proteomes" id="UP000294508"/>
    </source>
</evidence>
<evidence type="ECO:0000256" key="1">
    <source>
        <dbReference type="SAM" id="MobiDB-lite"/>
    </source>
</evidence>
<comment type="caution">
    <text evidence="2">The sequence shown here is derived from an EMBL/GenBank/DDBJ whole genome shotgun (WGS) entry which is preliminary data.</text>
</comment>
<keyword evidence="3" id="KW-1185">Reference proteome</keyword>
<proteinExistence type="predicted"/>
<dbReference type="EMBL" id="SLWN01000021">
    <property type="protein sequence ID" value="TCO15692.1"/>
    <property type="molecule type" value="Genomic_DNA"/>
</dbReference>
<dbReference type="Proteomes" id="UP000294508">
    <property type="component" value="Unassembled WGS sequence"/>
</dbReference>
<evidence type="ECO:0008006" key="4">
    <source>
        <dbReference type="Google" id="ProtNLM"/>
    </source>
</evidence>
<organism evidence="2 3">
    <name type="scientific">Kribbella steppae</name>
    <dbReference type="NCBI Taxonomy" id="2512223"/>
    <lineage>
        <taxon>Bacteria</taxon>
        <taxon>Bacillati</taxon>
        <taxon>Actinomycetota</taxon>
        <taxon>Actinomycetes</taxon>
        <taxon>Propionibacteriales</taxon>
        <taxon>Kribbellaceae</taxon>
        <taxon>Kribbella</taxon>
    </lineage>
</organism>
<protein>
    <recommendedName>
        <fullName evidence="4">DDE family transposase</fullName>
    </recommendedName>
</protein>
<evidence type="ECO:0000313" key="2">
    <source>
        <dbReference type="EMBL" id="TCO15692.1"/>
    </source>
</evidence>
<sequence>MLIRTDAAGCTHEFLDWIGGQRLSYSVGFTLPDDFADKLELIPTPYGHRPTTPSAGSATAPGSPT</sequence>